<accession>A0A2W5F4W2</accession>
<dbReference type="InterPro" id="IPR018490">
    <property type="entry name" value="cNMP-bd_dom_sf"/>
</dbReference>
<dbReference type="InterPro" id="IPR005105">
    <property type="entry name" value="GlnD_Uridyltrans_N"/>
</dbReference>
<organism evidence="5 6">
    <name type="scientific">Pseudopedobacter saltans</name>
    <dbReference type="NCBI Taxonomy" id="151895"/>
    <lineage>
        <taxon>Bacteria</taxon>
        <taxon>Pseudomonadati</taxon>
        <taxon>Bacteroidota</taxon>
        <taxon>Sphingobacteriia</taxon>
        <taxon>Sphingobacteriales</taxon>
        <taxon>Sphingobacteriaceae</taxon>
        <taxon>Pseudopedobacter</taxon>
    </lineage>
</organism>
<reference evidence="5 6" key="1">
    <citation type="submission" date="2017-11" db="EMBL/GenBank/DDBJ databases">
        <title>Infants hospitalized years apart are colonized by the same room-sourced microbial strains.</title>
        <authorList>
            <person name="Brooks B."/>
            <person name="Olm M.R."/>
            <person name="Firek B.A."/>
            <person name="Baker R."/>
            <person name="Thomas B.C."/>
            <person name="Morowitz M.J."/>
            <person name="Banfield J.F."/>
        </authorList>
    </citation>
    <scope>NUCLEOTIDE SEQUENCE [LARGE SCALE GENOMIC DNA]</scope>
    <source>
        <strain evidence="5">S2_009_000_R2_76</strain>
    </source>
</reference>
<dbReference type="Pfam" id="PF03445">
    <property type="entry name" value="DUF294"/>
    <property type="match status" value="1"/>
</dbReference>
<dbReference type="PANTHER" id="PTHR43080:SF2">
    <property type="entry name" value="CBS DOMAIN-CONTAINING PROTEIN"/>
    <property type="match status" value="1"/>
</dbReference>
<dbReference type="SUPFAM" id="SSF54631">
    <property type="entry name" value="CBS-domain pair"/>
    <property type="match status" value="1"/>
</dbReference>
<dbReference type="InterPro" id="IPR000644">
    <property type="entry name" value="CBS_dom"/>
</dbReference>
<dbReference type="Proteomes" id="UP000249645">
    <property type="component" value="Unassembled WGS sequence"/>
</dbReference>
<evidence type="ECO:0000256" key="1">
    <source>
        <dbReference type="ARBA" id="ARBA00023122"/>
    </source>
</evidence>
<dbReference type="Pfam" id="PF00571">
    <property type="entry name" value="CBS"/>
    <property type="match status" value="2"/>
</dbReference>
<dbReference type="CDD" id="cd05401">
    <property type="entry name" value="NT_GlnE_GlnD_like"/>
    <property type="match status" value="1"/>
</dbReference>
<gene>
    <name evidence="5" type="ORF">DI598_03975</name>
</gene>
<dbReference type="EMBL" id="QFOI01000041">
    <property type="protein sequence ID" value="PZP51145.1"/>
    <property type="molecule type" value="Genomic_DNA"/>
</dbReference>
<evidence type="ECO:0000256" key="2">
    <source>
        <dbReference type="PROSITE-ProRule" id="PRU00703"/>
    </source>
</evidence>
<dbReference type="InterPro" id="IPR046342">
    <property type="entry name" value="CBS_dom_sf"/>
</dbReference>
<evidence type="ECO:0000259" key="4">
    <source>
        <dbReference type="PROSITE" id="PS51371"/>
    </source>
</evidence>
<protein>
    <submittedName>
        <fullName evidence="5">Signal transduction protein</fullName>
    </submittedName>
</protein>
<proteinExistence type="predicted"/>
<dbReference type="Pfam" id="PF10335">
    <property type="entry name" value="DUF294_C"/>
    <property type="match status" value="1"/>
</dbReference>
<comment type="caution">
    <text evidence="5">The sequence shown here is derived from an EMBL/GenBank/DDBJ whole genome shotgun (WGS) entry which is preliminary data.</text>
</comment>
<evidence type="ECO:0000313" key="6">
    <source>
        <dbReference type="Proteomes" id="UP000249645"/>
    </source>
</evidence>
<dbReference type="SMART" id="SM00116">
    <property type="entry name" value="CBS"/>
    <property type="match status" value="2"/>
</dbReference>
<dbReference type="SUPFAM" id="SSF51206">
    <property type="entry name" value="cAMP-binding domain-like"/>
    <property type="match status" value="1"/>
</dbReference>
<evidence type="ECO:0000313" key="5">
    <source>
        <dbReference type="EMBL" id="PZP51145.1"/>
    </source>
</evidence>
<name>A0A2W5F4W2_9SPHI</name>
<dbReference type="AlphaFoldDB" id="A0A2W5F4W2"/>
<evidence type="ECO:0000259" key="3">
    <source>
        <dbReference type="PROSITE" id="PS50042"/>
    </source>
</evidence>
<dbReference type="InterPro" id="IPR000595">
    <property type="entry name" value="cNMP-bd_dom"/>
</dbReference>
<dbReference type="PANTHER" id="PTHR43080">
    <property type="entry name" value="CBS DOMAIN-CONTAINING PROTEIN CBSX3, MITOCHONDRIAL"/>
    <property type="match status" value="1"/>
</dbReference>
<dbReference type="CDD" id="cd02205">
    <property type="entry name" value="CBS_pair_SF"/>
    <property type="match status" value="1"/>
</dbReference>
<dbReference type="PROSITE" id="PS50042">
    <property type="entry name" value="CNMP_BINDING_3"/>
    <property type="match status" value="1"/>
</dbReference>
<dbReference type="Gene3D" id="3.10.580.10">
    <property type="entry name" value="CBS-domain"/>
    <property type="match status" value="1"/>
</dbReference>
<dbReference type="GO" id="GO:0008773">
    <property type="term" value="F:[protein-PII] uridylyltransferase activity"/>
    <property type="evidence" value="ECO:0007669"/>
    <property type="project" value="InterPro"/>
</dbReference>
<keyword evidence="1 2" id="KW-0129">CBS domain</keyword>
<feature type="domain" description="CBS" evidence="4">
    <location>
        <begin position="169"/>
        <end position="225"/>
    </location>
</feature>
<dbReference type="InterPro" id="IPR014710">
    <property type="entry name" value="RmlC-like_jellyroll"/>
</dbReference>
<dbReference type="InterPro" id="IPR051257">
    <property type="entry name" value="Diverse_CBS-Domain"/>
</dbReference>
<dbReference type="PROSITE" id="PS51371">
    <property type="entry name" value="CBS"/>
    <property type="match status" value="1"/>
</dbReference>
<feature type="domain" description="Cyclic nucleotide-binding" evidence="3">
    <location>
        <begin position="12"/>
        <end position="134"/>
    </location>
</feature>
<dbReference type="Gene3D" id="2.60.120.10">
    <property type="entry name" value="Jelly Rolls"/>
    <property type="match status" value="1"/>
</dbReference>
<dbReference type="InterPro" id="IPR018821">
    <property type="entry name" value="DUF294_put_nucleoTrafse_sb-bd"/>
</dbReference>
<sequence length="632" mass="73951">MNAFEFLQNTSPFNQLPDAVIENVAAKLEKKVFSKDQVLYEQEISKLRGVDLLVSGSYDTFFYDSARNRRRERKLQSGQIYGGISILLNQKLSVNTVWVEKGTEIYFLHRKYFRELCAQYEGFQHFFTSDFAGRMMDNEFAHFFKKPAWRDDSFLEADQFFSKRMGDIPYRKIIYANENLPVFEVVKAMAEQKVSCIYITDEGGKIVGYLTDILLRDQIVGTRKSPETLAKEIMDPKPIVISVNNFVFEAVLKMYRNNTKYLLIEKDGNYIGFQSRNRLLAEQSQSPILFIQTVKLANSDEELREKWLEAPKIITQLLERGVHARVANQVITTISDSIAEKVIERTIHEIGPAPARFCFMVLGSEGRKEQTFKTDQDNAIIYEDKANEHREEVRAYFLEFSKKVSESLDKIGFSFCTGGYMAMNPKWTHSLSHWKRNYEEWVADAIPETVVKFTTFFDCRFLFGDENIMQELYGFLDELLQKPMERVFYFMTKNALQYEPPLTFFKGIKTFTKGDNEVFDVKRAMTPIVDLVRVYALKHRVKAVNTGERIRLLQQKGIFTEQESEELRQSYYLLMSMRLKHQARAIIEDSVDPDNYILLNRFSRIERLTLVEIFKTIKSFQTKIKLEFTKEL</sequence>